<comment type="caution">
    <text evidence="2">The sequence shown here is derived from an EMBL/GenBank/DDBJ whole genome shotgun (WGS) entry which is preliminary data.</text>
</comment>
<feature type="transmembrane region" description="Helical" evidence="1">
    <location>
        <begin position="141"/>
        <end position="161"/>
    </location>
</feature>
<reference evidence="2" key="2">
    <citation type="submission" date="2020-06" db="EMBL/GenBank/DDBJ databases">
        <title>Helianthus annuus Genome sequencing and assembly Release 2.</title>
        <authorList>
            <person name="Gouzy J."/>
            <person name="Langlade N."/>
            <person name="Munos S."/>
        </authorList>
    </citation>
    <scope>NUCLEOTIDE SEQUENCE</scope>
    <source>
        <tissue evidence="2">Leaves</tissue>
    </source>
</reference>
<keyword evidence="1" id="KW-0472">Membrane</keyword>
<reference evidence="2" key="1">
    <citation type="journal article" date="2017" name="Nature">
        <title>The sunflower genome provides insights into oil metabolism, flowering and Asterid evolution.</title>
        <authorList>
            <person name="Badouin H."/>
            <person name="Gouzy J."/>
            <person name="Grassa C.J."/>
            <person name="Murat F."/>
            <person name="Staton S.E."/>
            <person name="Cottret L."/>
            <person name="Lelandais-Briere C."/>
            <person name="Owens G.L."/>
            <person name="Carrere S."/>
            <person name="Mayjonade B."/>
            <person name="Legrand L."/>
            <person name="Gill N."/>
            <person name="Kane N.C."/>
            <person name="Bowers J.E."/>
            <person name="Hubner S."/>
            <person name="Bellec A."/>
            <person name="Berard A."/>
            <person name="Berges H."/>
            <person name="Blanchet N."/>
            <person name="Boniface M.C."/>
            <person name="Brunel D."/>
            <person name="Catrice O."/>
            <person name="Chaidir N."/>
            <person name="Claudel C."/>
            <person name="Donnadieu C."/>
            <person name="Faraut T."/>
            <person name="Fievet G."/>
            <person name="Helmstetter N."/>
            <person name="King M."/>
            <person name="Knapp S.J."/>
            <person name="Lai Z."/>
            <person name="Le Paslier M.C."/>
            <person name="Lippi Y."/>
            <person name="Lorenzon L."/>
            <person name="Mandel J.R."/>
            <person name="Marage G."/>
            <person name="Marchand G."/>
            <person name="Marquand E."/>
            <person name="Bret-Mestries E."/>
            <person name="Morien E."/>
            <person name="Nambeesan S."/>
            <person name="Nguyen T."/>
            <person name="Pegot-Espagnet P."/>
            <person name="Pouilly N."/>
            <person name="Raftis F."/>
            <person name="Sallet E."/>
            <person name="Schiex T."/>
            <person name="Thomas J."/>
            <person name="Vandecasteele C."/>
            <person name="Vares D."/>
            <person name="Vear F."/>
            <person name="Vautrin S."/>
            <person name="Crespi M."/>
            <person name="Mangin B."/>
            <person name="Burke J.M."/>
            <person name="Salse J."/>
            <person name="Munos S."/>
            <person name="Vincourt P."/>
            <person name="Rieseberg L.H."/>
            <person name="Langlade N.B."/>
        </authorList>
    </citation>
    <scope>NUCLEOTIDE SEQUENCE</scope>
    <source>
        <tissue evidence="2">Leaves</tissue>
    </source>
</reference>
<feature type="transmembrane region" description="Helical" evidence="1">
    <location>
        <begin position="240"/>
        <end position="266"/>
    </location>
</feature>
<organism evidence="2 3">
    <name type="scientific">Helianthus annuus</name>
    <name type="common">Common sunflower</name>
    <dbReference type="NCBI Taxonomy" id="4232"/>
    <lineage>
        <taxon>Eukaryota</taxon>
        <taxon>Viridiplantae</taxon>
        <taxon>Streptophyta</taxon>
        <taxon>Embryophyta</taxon>
        <taxon>Tracheophyta</taxon>
        <taxon>Spermatophyta</taxon>
        <taxon>Magnoliopsida</taxon>
        <taxon>eudicotyledons</taxon>
        <taxon>Gunneridae</taxon>
        <taxon>Pentapetalae</taxon>
        <taxon>asterids</taxon>
        <taxon>campanulids</taxon>
        <taxon>Asterales</taxon>
        <taxon>Asteraceae</taxon>
        <taxon>Asteroideae</taxon>
        <taxon>Heliantheae alliance</taxon>
        <taxon>Heliantheae</taxon>
        <taxon>Helianthus</taxon>
    </lineage>
</organism>
<evidence type="ECO:0000313" key="2">
    <source>
        <dbReference type="EMBL" id="KAF5784262.1"/>
    </source>
</evidence>
<dbReference type="PANTHER" id="PTHR35307:SF9">
    <property type="entry name" value="TRANSMEMBRANE PROTEIN"/>
    <property type="match status" value="1"/>
</dbReference>
<keyword evidence="3" id="KW-1185">Reference proteome</keyword>
<evidence type="ECO:0008006" key="4">
    <source>
        <dbReference type="Google" id="ProtNLM"/>
    </source>
</evidence>
<dbReference type="EMBL" id="MNCJ02000326">
    <property type="protein sequence ID" value="KAF5784262.1"/>
    <property type="molecule type" value="Genomic_DNA"/>
</dbReference>
<evidence type="ECO:0000313" key="3">
    <source>
        <dbReference type="Proteomes" id="UP000215914"/>
    </source>
</evidence>
<protein>
    <recommendedName>
        <fullName evidence="4">Transmembrane protein</fullName>
    </recommendedName>
</protein>
<dbReference type="AlphaFoldDB" id="A0A9K3HTI2"/>
<sequence>MNKYLCKLVCHTSKHVESFSSKLSSIVVYPYYIIMSLQSPEDAIPWVGLYTALASFLCLLAMAADLARGFWRWKLWFPNRFFTLNAATLTLIAIAMKLPVDLTTKMSSIEVSTSKNCSISFLVTMIANFLPSLGLMNDKELLMNIVALEILVVTVVVNILIQTYTNALFVPFIPVLIFPILWPFSVATATSTFRKKTEHQYNESQRLVSCRQEKKFSYKQLRSYVKKYWMMVESCDPQLVIAYSPISSACGDICLGLAIISGLYLVSFLSTKKDEFFGTSDYKWSIKVIIFVQSIGVAIGSIAPLFRFFTSNGNYIFSKKWSKNELNVFLVEKHWVQRLQQWKHNHIHSHILGRECNIVLHILKNIVLNLLIALHITVLVICKIICLVPRFFLILLSCCWYFFKSFLNMFKKVENVSNTSNASSEIEEYRRYVVQIEDEAKLSKSILRNMLHYISQLLKEYEEKEPRKLMKLLEKSTGFSGVLEFDNTKVPPLCPEETHNCWSLILVTLTSTAIALPNIGNDHFKGLLSGMKEGLQLVRHVEECLNVDDDLVNARKASRHAWTEVEVYGTWQRIDLQKKARKGKTSKEILKWLGHEAAKLVIQFKSNKNTSTYHLVNKFIPASSMYRISETVLLYCNEKENWPRDEELFEWISTIIADLLLACFTNLERVIKAKCHHHAIEKRGDNIRIAAQLLGKSKNILKILKERRLPDIDQHSMAYIDKWRALPMSQLSNGVHNHILNDGASSGGVQRGPPSFNVSHVVSIM</sequence>
<feature type="transmembrane region" description="Helical" evidence="1">
    <location>
        <begin position="370"/>
        <end position="403"/>
    </location>
</feature>
<feature type="transmembrane region" description="Helical" evidence="1">
    <location>
        <begin position="286"/>
        <end position="309"/>
    </location>
</feature>
<evidence type="ECO:0000256" key="1">
    <source>
        <dbReference type="SAM" id="Phobius"/>
    </source>
</evidence>
<dbReference type="Proteomes" id="UP000215914">
    <property type="component" value="Unassembled WGS sequence"/>
</dbReference>
<feature type="transmembrane region" description="Helical" evidence="1">
    <location>
        <begin position="43"/>
        <end position="67"/>
    </location>
</feature>
<keyword evidence="1" id="KW-0812">Transmembrane</keyword>
<name>A0A9K3HTI2_HELAN</name>
<feature type="transmembrane region" description="Helical" evidence="1">
    <location>
        <begin position="167"/>
        <end position="187"/>
    </location>
</feature>
<feature type="transmembrane region" description="Helical" evidence="1">
    <location>
        <begin position="79"/>
        <end position="98"/>
    </location>
</feature>
<gene>
    <name evidence="2" type="ORF">HanXRQr2_Chr11g0517461</name>
</gene>
<feature type="transmembrane region" description="Helical" evidence="1">
    <location>
        <begin position="118"/>
        <end position="136"/>
    </location>
</feature>
<keyword evidence="1" id="KW-1133">Transmembrane helix</keyword>
<accession>A0A9K3HTI2</accession>
<dbReference type="Gramene" id="mRNA:HanXRQr2_Chr11g0517461">
    <property type="protein sequence ID" value="CDS:HanXRQr2_Chr11g0517461.1"/>
    <property type="gene ID" value="HanXRQr2_Chr11g0517461"/>
</dbReference>
<dbReference type="PANTHER" id="PTHR35307">
    <property type="entry name" value="PROTEIN, PUTATIVE-RELATED"/>
    <property type="match status" value="1"/>
</dbReference>
<proteinExistence type="predicted"/>